<name>A0A9D2P1J4_9FIRM</name>
<accession>A0A9D2P1J4</accession>
<evidence type="ECO:0000313" key="2">
    <source>
        <dbReference type="Proteomes" id="UP000823882"/>
    </source>
</evidence>
<evidence type="ECO:0000313" key="1">
    <source>
        <dbReference type="EMBL" id="HJC41195.1"/>
    </source>
</evidence>
<reference evidence="1" key="2">
    <citation type="submission" date="2021-04" db="EMBL/GenBank/DDBJ databases">
        <authorList>
            <person name="Gilroy R."/>
        </authorList>
    </citation>
    <scope>NUCLEOTIDE SEQUENCE</scope>
    <source>
        <strain evidence="1">CHK186-1790</strain>
    </source>
</reference>
<protein>
    <submittedName>
        <fullName evidence="1">Uncharacterized protein</fullName>
    </submittedName>
</protein>
<gene>
    <name evidence="1" type="ORF">H9701_06550</name>
</gene>
<reference evidence="1" key="1">
    <citation type="journal article" date="2021" name="PeerJ">
        <title>Extensive microbial diversity within the chicken gut microbiome revealed by metagenomics and culture.</title>
        <authorList>
            <person name="Gilroy R."/>
            <person name="Ravi A."/>
            <person name="Getino M."/>
            <person name="Pursley I."/>
            <person name="Horton D.L."/>
            <person name="Alikhan N.F."/>
            <person name="Baker D."/>
            <person name="Gharbi K."/>
            <person name="Hall N."/>
            <person name="Watson M."/>
            <person name="Adriaenssens E.M."/>
            <person name="Foster-Nyarko E."/>
            <person name="Jarju S."/>
            <person name="Secka A."/>
            <person name="Antonio M."/>
            <person name="Oren A."/>
            <person name="Chaudhuri R.R."/>
            <person name="La Ragione R."/>
            <person name="Hildebrand F."/>
            <person name="Pallen M.J."/>
        </authorList>
    </citation>
    <scope>NUCLEOTIDE SEQUENCE</scope>
    <source>
        <strain evidence="1">CHK186-1790</strain>
    </source>
</reference>
<proteinExistence type="predicted"/>
<sequence>MTYQDLMEAIAGRIAKLWPERMLYRDFCPADHKRPSGFLYVTNASYEDANLFLVQWTFEAELTLYAATDSYDAESTEALRLDQLKVLSAFGGPAIQVGDRSVVLTVGAPSPGPGEAYVTFSASWIDARPAAADPDVPPSDAPLMEHYELNLSTNKE</sequence>
<dbReference type="EMBL" id="DWWJ01000113">
    <property type="protein sequence ID" value="HJC41195.1"/>
    <property type="molecule type" value="Genomic_DNA"/>
</dbReference>
<dbReference type="AlphaFoldDB" id="A0A9D2P1J4"/>
<comment type="caution">
    <text evidence="1">The sequence shown here is derived from an EMBL/GenBank/DDBJ whole genome shotgun (WGS) entry which is preliminary data.</text>
</comment>
<organism evidence="1 2">
    <name type="scientific">Candidatus Intestinimonas pullistercoris</name>
    <dbReference type="NCBI Taxonomy" id="2838623"/>
    <lineage>
        <taxon>Bacteria</taxon>
        <taxon>Bacillati</taxon>
        <taxon>Bacillota</taxon>
        <taxon>Clostridia</taxon>
        <taxon>Eubacteriales</taxon>
        <taxon>Intestinimonas</taxon>
    </lineage>
</organism>
<dbReference type="Proteomes" id="UP000823882">
    <property type="component" value="Unassembled WGS sequence"/>
</dbReference>